<feature type="signal peptide" evidence="1">
    <location>
        <begin position="1"/>
        <end position="24"/>
    </location>
</feature>
<name>A0A7L9WL42_9RHOB</name>
<dbReference type="SUPFAM" id="SSF53955">
    <property type="entry name" value="Lysozyme-like"/>
    <property type="match status" value="1"/>
</dbReference>
<dbReference type="AlphaFoldDB" id="A0A7L9WL42"/>
<evidence type="ECO:0000313" key="2">
    <source>
        <dbReference type="EMBL" id="QOL79770.1"/>
    </source>
</evidence>
<dbReference type="KEGG" id="pshq:F3W81_02415"/>
<gene>
    <name evidence="2" type="ORF">F3W81_02415</name>
</gene>
<keyword evidence="3" id="KW-1185">Reference proteome</keyword>
<dbReference type="InterPro" id="IPR023346">
    <property type="entry name" value="Lysozyme-like_dom_sf"/>
</dbReference>
<sequence length="332" mass="35398">MLLRFCAKVRCCLILLALWGGLSAAPGLATPVSLLAPQGAEAAPLSAQPRRAALLPDLGSVAPGQALADRPPADTNTGASAGDIAAAVARDLLRQAQSDPAPKSAMPPLMQTLNNIAQPTGVIQTSAKTPVVNHVSSLFSGRSATSLFAPSTRVRPSRGKAAFAAPGYTPLLSGSHAQRLKHLIASVESHRDGYDAVQYAATVRPAKRPTQMTLQEIYDWTTATPGQQHAIGRYQIIPKTLKYLVASLGTDPREVFSPALQDRFADKLLQDAGYHDFLSNQLSRHDFMHNLSQVWAGLPSASGKSYYHGLAGNRASMTWARFDAEMARIFPG</sequence>
<reference evidence="2 3" key="1">
    <citation type="submission" date="2019-10" db="EMBL/GenBank/DDBJ databases">
        <title>Pseudopuniceibacterium sp. HQ09 islated from Antarctica.</title>
        <authorList>
            <person name="Liao L."/>
            <person name="Su S."/>
            <person name="Chen B."/>
            <person name="Yu Y."/>
        </authorList>
    </citation>
    <scope>NUCLEOTIDE SEQUENCE [LARGE SCALE GENOMIC DNA]</scope>
    <source>
        <strain evidence="2 3">HQ09</strain>
    </source>
</reference>
<evidence type="ECO:0000313" key="3">
    <source>
        <dbReference type="Proteomes" id="UP000594118"/>
    </source>
</evidence>
<protein>
    <recommendedName>
        <fullName evidence="4">Transglycosylase SLT domain-containing protein</fullName>
    </recommendedName>
</protein>
<evidence type="ECO:0008006" key="4">
    <source>
        <dbReference type="Google" id="ProtNLM"/>
    </source>
</evidence>
<dbReference type="Proteomes" id="UP000594118">
    <property type="component" value="Chromosome"/>
</dbReference>
<accession>A0A7L9WL42</accession>
<dbReference type="Gene3D" id="1.10.530.10">
    <property type="match status" value="1"/>
</dbReference>
<feature type="chain" id="PRO_5032857085" description="Transglycosylase SLT domain-containing protein" evidence="1">
    <location>
        <begin position="25"/>
        <end position="332"/>
    </location>
</feature>
<dbReference type="EMBL" id="CP045201">
    <property type="protein sequence ID" value="QOL79770.1"/>
    <property type="molecule type" value="Genomic_DNA"/>
</dbReference>
<organism evidence="2 3">
    <name type="scientific">Pseudooceanicola spongiae</name>
    <dbReference type="NCBI Taxonomy" id="2613965"/>
    <lineage>
        <taxon>Bacteria</taxon>
        <taxon>Pseudomonadati</taxon>
        <taxon>Pseudomonadota</taxon>
        <taxon>Alphaproteobacteria</taxon>
        <taxon>Rhodobacterales</taxon>
        <taxon>Paracoccaceae</taxon>
        <taxon>Pseudooceanicola</taxon>
    </lineage>
</organism>
<proteinExistence type="predicted"/>
<evidence type="ECO:0000256" key="1">
    <source>
        <dbReference type="SAM" id="SignalP"/>
    </source>
</evidence>
<keyword evidence="1" id="KW-0732">Signal</keyword>
<dbReference type="RefSeq" id="WP_193082089.1">
    <property type="nucleotide sequence ID" value="NZ_CP045201.1"/>
</dbReference>